<comment type="similarity">
    <text evidence="2 14">Belongs to the cation transport ATPase (P-type) (TC 3.A.3) family. Type V subfamily.</text>
</comment>
<dbReference type="GO" id="GO:0008270">
    <property type="term" value="F:zinc ion binding"/>
    <property type="evidence" value="ECO:0007669"/>
    <property type="project" value="EnsemblFungi"/>
</dbReference>
<dbReference type="GO" id="GO:0000329">
    <property type="term" value="C:fungal-type vacuole membrane"/>
    <property type="evidence" value="ECO:0007669"/>
    <property type="project" value="EnsemblFungi"/>
</dbReference>
<dbReference type="SUPFAM" id="SSF56784">
    <property type="entry name" value="HAD-like"/>
    <property type="match status" value="1"/>
</dbReference>
<dbReference type="RefSeq" id="XP_001598115.1">
    <property type="nucleotide sequence ID" value="XM_001598065.1"/>
</dbReference>
<dbReference type="InterPro" id="IPR023299">
    <property type="entry name" value="ATPase_P-typ_cyto_dom_N"/>
</dbReference>
<evidence type="ECO:0000256" key="7">
    <source>
        <dbReference type="ARBA" id="ARBA00022741"/>
    </source>
</evidence>
<evidence type="ECO:0000256" key="2">
    <source>
        <dbReference type="ARBA" id="ARBA00006000"/>
    </source>
</evidence>
<dbReference type="PROSITE" id="PS00154">
    <property type="entry name" value="ATPASE_E1_E2"/>
    <property type="match status" value="1"/>
</dbReference>
<dbReference type="Pfam" id="PF12409">
    <property type="entry name" value="P5-ATPase"/>
    <property type="match status" value="1"/>
</dbReference>
<comment type="caution">
    <text evidence="14">Lacks conserved residue(s) required for the propagation of feature annotation.</text>
</comment>
<keyword evidence="4" id="KW-0597">Phosphoprotein</keyword>
<gene>
    <name evidence="18" type="ORF">SS1G_00201</name>
</gene>
<dbReference type="SFLD" id="SFLDF00027">
    <property type="entry name" value="p-type_atpase"/>
    <property type="match status" value="1"/>
</dbReference>
<dbReference type="GO" id="GO:0016887">
    <property type="term" value="F:ATP hydrolysis activity"/>
    <property type="evidence" value="ECO:0007669"/>
    <property type="project" value="InterPro"/>
</dbReference>
<dbReference type="CDD" id="cd02440">
    <property type="entry name" value="AdoMet_MTases"/>
    <property type="match status" value="1"/>
</dbReference>
<evidence type="ECO:0000313" key="18">
    <source>
        <dbReference type="EMBL" id="EDN90801.1"/>
    </source>
</evidence>
<feature type="compositionally biased region" description="Polar residues" evidence="15">
    <location>
        <begin position="17"/>
        <end position="32"/>
    </location>
</feature>
<keyword evidence="11 14" id="KW-1133">Transmembrane helix</keyword>
<evidence type="ECO:0000256" key="9">
    <source>
        <dbReference type="ARBA" id="ARBA00022842"/>
    </source>
</evidence>
<feature type="region of interest" description="Disordered" evidence="15">
    <location>
        <begin position="1"/>
        <end position="35"/>
    </location>
</feature>
<keyword evidence="6 14" id="KW-0479">Metal-binding</keyword>
<dbReference type="SUPFAM" id="SSF81660">
    <property type="entry name" value="Metal cation-transporting ATPase, ATP-binding domain N"/>
    <property type="match status" value="1"/>
</dbReference>
<evidence type="ECO:0000256" key="15">
    <source>
        <dbReference type="SAM" id="MobiDB-lite"/>
    </source>
</evidence>
<dbReference type="PANTHER" id="PTHR45630">
    <property type="entry name" value="CATION-TRANSPORTING ATPASE-RELATED"/>
    <property type="match status" value="1"/>
</dbReference>
<organism evidence="18 19">
    <name type="scientific">Sclerotinia sclerotiorum (strain ATCC 18683 / 1980 / Ss-1)</name>
    <name type="common">White mold</name>
    <name type="synonym">Whetzelinia sclerotiorum</name>
    <dbReference type="NCBI Taxonomy" id="665079"/>
    <lineage>
        <taxon>Eukaryota</taxon>
        <taxon>Fungi</taxon>
        <taxon>Dikarya</taxon>
        <taxon>Ascomycota</taxon>
        <taxon>Pezizomycotina</taxon>
        <taxon>Leotiomycetes</taxon>
        <taxon>Helotiales</taxon>
        <taxon>Sclerotiniaceae</taxon>
        <taxon>Sclerotinia</taxon>
    </lineage>
</organism>
<dbReference type="PANTHER" id="PTHR45630:SF8">
    <property type="entry name" value="CATION-TRANSPORTING ATPASE"/>
    <property type="match status" value="1"/>
</dbReference>
<dbReference type="InterPro" id="IPR059000">
    <property type="entry name" value="ATPase_P-type_domA"/>
</dbReference>
<dbReference type="GO" id="GO:0006874">
    <property type="term" value="P:intracellular calcium ion homeostasis"/>
    <property type="evidence" value="ECO:0000318"/>
    <property type="project" value="GO_Central"/>
</dbReference>
<dbReference type="GO" id="GO:0006882">
    <property type="term" value="P:intracellular zinc ion homeostasis"/>
    <property type="evidence" value="ECO:0007669"/>
    <property type="project" value="EnsemblFungi"/>
</dbReference>
<keyword evidence="12 14" id="KW-0472">Membrane</keyword>
<evidence type="ECO:0000256" key="1">
    <source>
        <dbReference type="ARBA" id="ARBA00004141"/>
    </source>
</evidence>
<dbReference type="InterPro" id="IPR023298">
    <property type="entry name" value="ATPase_P-typ_TM_dom_sf"/>
</dbReference>
<dbReference type="KEGG" id="ssl:SS1G_00201"/>
<dbReference type="NCBIfam" id="TIGR01494">
    <property type="entry name" value="ATPase_P-type"/>
    <property type="match status" value="1"/>
</dbReference>
<dbReference type="GO" id="GO:0005524">
    <property type="term" value="F:ATP binding"/>
    <property type="evidence" value="ECO:0007669"/>
    <property type="project" value="UniProtKB-UniRule"/>
</dbReference>
<feature type="transmembrane region" description="Helical" evidence="14">
    <location>
        <begin position="583"/>
        <end position="604"/>
    </location>
</feature>
<dbReference type="STRING" id="665079.A7E4H9"/>
<dbReference type="InterPro" id="IPR047819">
    <property type="entry name" value="P5A-ATPase_N"/>
</dbReference>
<feature type="transmembrane region" description="Helical" evidence="14">
    <location>
        <begin position="1202"/>
        <end position="1220"/>
    </location>
</feature>
<dbReference type="Gene3D" id="3.40.50.1000">
    <property type="entry name" value="HAD superfamily/HAD-like"/>
    <property type="match status" value="1"/>
</dbReference>
<dbReference type="GO" id="GO:1903135">
    <property type="term" value="F:cupric ion binding"/>
    <property type="evidence" value="ECO:0007669"/>
    <property type="project" value="EnsemblFungi"/>
</dbReference>
<dbReference type="GO" id="GO:0019829">
    <property type="term" value="F:ATPase-coupled monoatomic cation transmembrane transporter activity"/>
    <property type="evidence" value="ECO:0000318"/>
    <property type="project" value="GO_Central"/>
</dbReference>
<dbReference type="OMA" id="QERNTIP"/>
<dbReference type="Gene3D" id="2.70.150.10">
    <property type="entry name" value="Calcium-transporting ATPase, cytoplasmic transduction domain A"/>
    <property type="match status" value="1"/>
</dbReference>
<dbReference type="InterPro" id="IPR036412">
    <property type="entry name" value="HAD-like_sf"/>
</dbReference>
<comment type="catalytic activity">
    <reaction evidence="13 14">
        <text>ATP + H2O = ADP + phosphate + H(+)</text>
        <dbReference type="Rhea" id="RHEA:13065"/>
        <dbReference type="ChEBI" id="CHEBI:15377"/>
        <dbReference type="ChEBI" id="CHEBI:15378"/>
        <dbReference type="ChEBI" id="CHEBI:30616"/>
        <dbReference type="ChEBI" id="CHEBI:43474"/>
        <dbReference type="ChEBI" id="CHEBI:456216"/>
    </reaction>
</comment>
<dbReference type="FunFam" id="1.20.1110.10:FF:000032">
    <property type="entry name" value="Cation-transporting ATPase"/>
    <property type="match status" value="1"/>
</dbReference>
<dbReference type="GO" id="GO:0055085">
    <property type="term" value="P:transmembrane transport"/>
    <property type="evidence" value="ECO:0000318"/>
    <property type="project" value="GO_Central"/>
</dbReference>
<dbReference type="SUPFAM" id="SSF81665">
    <property type="entry name" value="Calcium ATPase, transmembrane domain M"/>
    <property type="match status" value="1"/>
</dbReference>
<dbReference type="InterPro" id="IPR001757">
    <property type="entry name" value="P_typ_ATPase"/>
</dbReference>
<dbReference type="InterPro" id="IPR044492">
    <property type="entry name" value="P_typ_ATPase_HD_dom"/>
</dbReference>
<evidence type="ECO:0000256" key="10">
    <source>
        <dbReference type="ARBA" id="ARBA00022967"/>
    </source>
</evidence>
<feature type="transmembrane region" description="Helical" evidence="14">
    <location>
        <begin position="1232"/>
        <end position="1250"/>
    </location>
</feature>
<dbReference type="GO" id="GO:0030026">
    <property type="term" value="P:intracellular manganese ion homeostasis"/>
    <property type="evidence" value="ECO:0007669"/>
    <property type="project" value="EnsemblFungi"/>
</dbReference>
<dbReference type="HOGENOM" id="CLU_001828_3_1_1"/>
<dbReference type="eggNOG" id="KOG0208">
    <property type="taxonomic scope" value="Eukaryota"/>
</dbReference>
<comment type="similarity">
    <text evidence="3">Belongs to the CFA/CMAS family.</text>
</comment>
<keyword evidence="10 14" id="KW-1278">Translocase</keyword>
<feature type="compositionally biased region" description="Acidic residues" evidence="15">
    <location>
        <begin position="92"/>
        <end position="122"/>
    </location>
</feature>
<evidence type="ECO:0000256" key="13">
    <source>
        <dbReference type="ARBA" id="ARBA00049360"/>
    </source>
</evidence>
<dbReference type="GeneID" id="5494729"/>
<dbReference type="FunFam" id="3.40.1110.10:FF:000057">
    <property type="entry name" value="Cation-transporting ATPase"/>
    <property type="match status" value="1"/>
</dbReference>
<keyword evidence="8 14" id="KW-0067">ATP-binding</keyword>
<feature type="transmembrane region" description="Helical" evidence="14">
    <location>
        <begin position="1155"/>
        <end position="1177"/>
    </location>
</feature>
<dbReference type="Proteomes" id="UP000001312">
    <property type="component" value="Unassembled WGS sequence"/>
</dbReference>
<evidence type="ECO:0000256" key="6">
    <source>
        <dbReference type="ARBA" id="ARBA00022723"/>
    </source>
</evidence>
<dbReference type="InterPro" id="IPR029063">
    <property type="entry name" value="SAM-dependent_MTases_sf"/>
</dbReference>
<dbReference type="Pfam" id="PF00122">
    <property type="entry name" value="E1-E2_ATPase"/>
    <property type="match status" value="1"/>
</dbReference>
<dbReference type="EC" id="7.2.2.-" evidence="14"/>
<dbReference type="InterPro" id="IPR008250">
    <property type="entry name" value="ATPase_P-typ_transduc_dom_A_sf"/>
</dbReference>
<keyword evidence="19" id="KW-1185">Reference proteome</keyword>
<feature type="transmembrane region" description="Helical" evidence="14">
    <location>
        <begin position="193"/>
        <end position="211"/>
    </location>
</feature>
<dbReference type="GO" id="GO:0015662">
    <property type="term" value="F:P-type ion transporter activity"/>
    <property type="evidence" value="ECO:0007669"/>
    <property type="project" value="InterPro"/>
</dbReference>
<evidence type="ECO:0000256" key="14">
    <source>
        <dbReference type="RuleBase" id="RU362082"/>
    </source>
</evidence>
<comment type="subcellular location">
    <subcellularLocation>
        <location evidence="1 14">Membrane</location>
        <topology evidence="1 14">Multi-pass membrane protein</topology>
    </subcellularLocation>
</comment>
<dbReference type="InParanoid" id="A7E4H9"/>
<protein>
    <recommendedName>
        <fullName evidence="14">Cation-transporting ATPase</fullName>
        <ecNumber evidence="14">7.2.2.-</ecNumber>
    </recommendedName>
</protein>
<dbReference type="SFLD" id="SFLDS00003">
    <property type="entry name" value="Haloacid_Dehalogenase"/>
    <property type="match status" value="1"/>
</dbReference>
<name>A7E4H9_SCLS1</name>
<sequence>MAESNGSAAAGYRPRRSSSIANHSQRGGTNYHTLYRRDSNVSTASFMDDVEMAHDEMFSGAISESVPSSIASFAHRRSRADSSASFTYYQPNDDDEELSRSAEDEDDSAIIDEEDDVQYQEEDSDLEAAELALRRISTVESRSSVHDRLLRSDSARTDGSNLGQGHRTNQKIYIITEDLTIVVAGFRTSTSGFALYLAICILSFGLGYLLLRWLPRWQVRIIGMPSPLRECAWVVIENQWGEFVVQDVESKEYGRSLSTVFGLSQKKYSMSYDYDDDPILDNLRILDYRYMRFSFNPLKDRFVLCNSWKDPAWTDVKSIRSGISGEEKENRELVFGNNMIDIRQKTVPQLLVDEAFHPFYVFQVASLILWSMDQYYYYAACIFVISATMKRLREISRFECDVRVLRNSFWRYVPSSELVPGDIYEVTDPALGQFPCDSLLLAGDCIVNESMLTGESVPVSKVPATDESLRLLNLSASSVAPELAKHFLFCGTKIIRARRPHDDNDGEAVGLAMAVRTGFNTTKGALVRSMLFPKPSGFKFYRDSFRYISVMGGIAMLGFVASFINFVHLNLAWHLIVVRALDLITIVVPPALPATLTIGTNFALGRLRKKQIFCISPQRVNVGGKLDIVCFDKTGTLTEDGLDVLGIRAVHQPANRFSDILTDAPSLLPGAAYERDPTVDYNIHKAILYTMATCHSLRVVDDELMGDPLDLKMFDFTGWSFEEGQHNSGDTDDEESGGLSPSIARPPAGMEYDLDDQDNANKSPIELGVLKSFEFVSQLRRASVIARKFGSQGCDVYVKGAPECMKDICKAESFPSDYEDLLAYYTHRGFRVIACATKHIKKINWVKMQKMSREDTESELNFIGFIIFENKLKPSTAGVLDELTEAGIRKVMCTGDNILTAISVARECNLIDKTAHCFVPHFIEGNSLDPKARLSWESIDNSIYRLDDQTLTPLPPPVEGDASLPYDISNLRNYSLAVSGDVFRWIVDFAPTSVLQRMLVCGQVFARMSPDEKHELVEKLQSIDYCCGFCGDGANDCGALKAADVGISLSEAEASVAAPFTSRVFDITCVPEVIREGRAALVTSFSCFKYMSLYSAIQFTSVSFLYASASNLGDFQFLFIDLILILPIAIFMGWTGPFPILCQKRPTANLVSRKVLTPLLGQIAICILIQAVAFQAVRRQPWFIPPHLDKDKSNIENSENTTLFLVSCFEYILSGIVLSVGKPFRQSMAHNLPFVVTIVVALLFSLYMLFDPSQWLANFMQLTEMSWDFEAGASAGTGPNWILDGGYLPNAVIRLGIRRQLRERIDLIKSTSLEEAYERKMSYVELLRSRPIAIETAAANEQHYEVGTGVLAACLGPRMKYSCCLYPKGSETLGQAEVEMLETYVKKAGLEDGMSILDLGCGWGSGALYFAEVFPNSKITAFSNSRTQKLYIDGKAKEKGFQNLTVITGNVVDYEFEKDSFDRVVSIELFEHMKNYELLMAKIGRALKPGGKLFVHIFAHKTTPYDFEEGWMSTHFFSGGTMPSADLLLFFQKDLKLERQWWVNGQHYAKTCEDWLSKMVASKQEIWPHLTETYGEKDTAMWYYRWQIFYLACAELFAYEGGDTWGVSHYLFEKPISA</sequence>
<dbReference type="FunFam" id="3.40.50.150:FF:000554">
    <property type="entry name" value="Cation-transporting ATPase"/>
    <property type="match status" value="1"/>
</dbReference>
<keyword evidence="9 14" id="KW-0460">Magnesium</keyword>
<dbReference type="Gene3D" id="1.20.1110.10">
    <property type="entry name" value="Calcium-transporting ATPase, transmembrane domain"/>
    <property type="match status" value="1"/>
</dbReference>
<dbReference type="FunFam" id="3.40.50.1000:FF:000068">
    <property type="entry name" value="Cation-transporting ATPase"/>
    <property type="match status" value="1"/>
</dbReference>
<evidence type="ECO:0000256" key="11">
    <source>
        <dbReference type="ARBA" id="ARBA00022989"/>
    </source>
</evidence>
<dbReference type="EMBL" id="CH476621">
    <property type="protein sequence ID" value="EDN90801.1"/>
    <property type="molecule type" value="Genomic_DNA"/>
</dbReference>
<dbReference type="InterPro" id="IPR018303">
    <property type="entry name" value="ATPase_P-typ_P_site"/>
</dbReference>
<dbReference type="GO" id="GO:0016020">
    <property type="term" value="C:membrane"/>
    <property type="evidence" value="ECO:0000318"/>
    <property type="project" value="GO_Central"/>
</dbReference>
<dbReference type="NCBIfam" id="TIGR01657">
    <property type="entry name" value="P-ATPase-V"/>
    <property type="match status" value="1"/>
</dbReference>
<dbReference type="Pfam" id="PF02353">
    <property type="entry name" value="CMAS"/>
    <property type="match status" value="1"/>
</dbReference>
<evidence type="ECO:0000256" key="3">
    <source>
        <dbReference type="ARBA" id="ARBA00010815"/>
    </source>
</evidence>
<keyword evidence="7 14" id="KW-0547">Nucleotide-binding</keyword>
<proteinExistence type="inferred from homology"/>
<dbReference type="SUPFAM" id="SSF81653">
    <property type="entry name" value="Calcium ATPase, transduction domain A"/>
    <property type="match status" value="1"/>
</dbReference>
<feature type="domain" description="P5B-type ATPase N-terminal" evidence="17">
    <location>
        <begin position="177"/>
        <end position="296"/>
    </location>
</feature>
<evidence type="ECO:0000256" key="8">
    <source>
        <dbReference type="ARBA" id="ARBA00022840"/>
    </source>
</evidence>
<feature type="domain" description="P-type ATPase A" evidence="16">
    <location>
        <begin position="401"/>
        <end position="530"/>
    </location>
</feature>
<dbReference type="SUPFAM" id="SSF53335">
    <property type="entry name" value="S-adenosyl-L-methionine-dependent methyltransferases"/>
    <property type="match status" value="1"/>
</dbReference>
<accession>A7E4H9</accession>
<dbReference type="CDD" id="cd07542">
    <property type="entry name" value="P-type_ATPase_cation"/>
    <property type="match status" value="1"/>
</dbReference>
<keyword evidence="5 14" id="KW-0812">Transmembrane</keyword>
<dbReference type="FunCoup" id="A7E4H9">
    <property type="interactions" value="308"/>
</dbReference>
<dbReference type="InterPro" id="IPR023214">
    <property type="entry name" value="HAD_sf"/>
</dbReference>
<feature type="transmembrane region" description="Helical" evidence="14">
    <location>
        <begin position="547"/>
        <end position="571"/>
    </location>
</feature>
<dbReference type="SFLD" id="SFLDG00002">
    <property type="entry name" value="C1.7:_P-type_atpase_like"/>
    <property type="match status" value="1"/>
</dbReference>
<evidence type="ECO:0000259" key="17">
    <source>
        <dbReference type="Pfam" id="PF12409"/>
    </source>
</evidence>
<evidence type="ECO:0000313" key="19">
    <source>
        <dbReference type="Proteomes" id="UP000001312"/>
    </source>
</evidence>
<evidence type="ECO:0000256" key="12">
    <source>
        <dbReference type="ARBA" id="ARBA00023136"/>
    </source>
</evidence>
<dbReference type="GO" id="GO:0030145">
    <property type="term" value="F:manganese ion binding"/>
    <property type="evidence" value="ECO:0007669"/>
    <property type="project" value="EnsemblFungi"/>
</dbReference>
<evidence type="ECO:0000256" key="5">
    <source>
        <dbReference type="ARBA" id="ARBA00022692"/>
    </source>
</evidence>
<dbReference type="InterPro" id="IPR047821">
    <property type="entry name" value="P5B-type_ATPase"/>
</dbReference>
<feature type="region of interest" description="Disordered" evidence="15">
    <location>
        <begin position="724"/>
        <end position="757"/>
    </location>
</feature>
<feature type="transmembrane region" description="Helical" evidence="14">
    <location>
        <begin position="1115"/>
        <end position="1134"/>
    </location>
</feature>
<dbReference type="GO" id="GO:1990816">
    <property type="term" value="C:vacuole-mitochondrion membrane contact site"/>
    <property type="evidence" value="ECO:0007669"/>
    <property type="project" value="EnsemblFungi"/>
</dbReference>
<dbReference type="InterPro" id="IPR006544">
    <property type="entry name" value="P-type_TPase_V"/>
</dbReference>
<reference evidence="19" key="1">
    <citation type="journal article" date="2011" name="PLoS Genet.">
        <title>Genomic analysis of the necrotrophic fungal pathogens Sclerotinia sclerotiorum and Botrytis cinerea.</title>
        <authorList>
            <person name="Amselem J."/>
            <person name="Cuomo C.A."/>
            <person name="van Kan J.A."/>
            <person name="Viaud M."/>
            <person name="Benito E.P."/>
            <person name="Couloux A."/>
            <person name="Coutinho P.M."/>
            <person name="de Vries R.P."/>
            <person name="Dyer P.S."/>
            <person name="Fillinger S."/>
            <person name="Fournier E."/>
            <person name="Gout L."/>
            <person name="Hahn M."/>
            <person name="Kohn L."/>
            <person name="Lapalu N."/>
            <person name="Plummer K.M."/>
            <person name="Pradier J.M."/>
            <person name="Quevillon E."/>
            <person name="Sharon A."/>
            <person name="Simon A."/>
            <person name="ten Have A."/>
            <person name="Tudzynski B."/>
            <person name="Tudzynski P."/>
            <person name="Wincker P."/>
            <person name="Andrew M."/>
            <person name="Anthouard V."/>
            <person name="Beever R.E."/>
            <person name="Beffa R."/>
            <person name="Benoit I."/>
            <person name="Bouzid O."/>
            <person name="Brault B."/>
            <person name="Chen Z."/>
            <person name="Choquer M."/>
            <person name="Collemare J."/>
            <person name="Cotton P."/>
            <person name="Danchin E.G."/>
            <person name="Da Silva C."/>
            <person name="Gautier A."/>
            <person name="Giraud C."/>
            <person name="Giraud T."/>
            <person name="Gonzalez C."/>
            <person name="Grossetete S."/>
            <person name="Guldener U."/>
            <person name="Henrissat B."/>
            <person name="Howlett B.J."/>
            <person name="Kodira C."/>
            <person name="Kretschmer M."/>
            <person name="Lappartient A."/>
            <person name="Leroch M."/>
            <person name="Levis C."/>
            <person name="Mauceli E."/>
            <person name="Neuveglise C."/>
            <person name="Oeser B."/>
            <person name="Pearson M."/>
            <person name="Poulain J."/>
            <person name="Poussereau N."/>
            <person name="Quesneville H."/>
            <person name="Rascle C."/>
            <person name="Schumacher J."/>
            <person name="Segurens B."/>
            <person name="Sexton A."/>
            <person name="Silva E."/>
            <person name="Sirven C."/>
            <person name="Soanes D.M."/>
            <person name="Talbot N.J."/>
            <person name="Templeton M."/>
            <person name="Yandava C."/>
            <person name="Yarden O."/>
            <person name="Zeng Q."/>
            <person name="Rollins J.A."/>
            <person name="Lebrun M.H."/>
            <person name="Dickman M."/>
        </authorList>
    </citation>
    <scope>NUCLEOTIDE SEQUENCE [LARGE SCALE GENOMIC DNA]</scope>
    <source>
        <strain evidence="19">ATCC 18683 / 1980 / Ss-1</strain>
    </source>
</reference>
<dbReference type="FunFam" id="2.70.150.10:FF:000057">
    <property type="entry name" value="Cation-transporting ATPase"/>
    <property type="match status" value="1"/>
</dbReference>
<evidence type="ECO:0000256" key="4">
    <source>
        <dbReference type="ARBA" id="ARBA00022553"/>
    </source>
</evidence>
<feature type="region of interest" description="Disordered" evidence="15">
    <location>
        <begin position="82"/>
        <end position="122"/>
    </location>
</feature>
<dbReference type="PRINTS" id="PR00119">
    <property type="entry name" value="CATATPASE"/>
</dbReference>
<dbReference type="Gene3D" id="3.40.1110.10">
    <property type="entry name" value="Calcium-transporting ATPase, cytoplasmic domain N"/>
    <property type="match status" value="1"/>
</dbReference>
<dbReference type="Gene3D" id="3.40.50.150">
    <property type="entry name" value="Vaccinia Virus protein VP39"/>
    <property type="match status" value="1"/>
</dbReference>
<evidence type="ECO:0000259" key="16">
    <source>
        <dbReference type="Pfam" id="PF00122"/>
    </source>
</evidence>